<dbReference type="RefSeq" id="WP_066434431.1">
    <property type="nucleotide sequence ID" value="NZ_LZRN01000020.1"/>
</dbReference>
<dbReference type="GO" id="GO:0009279">
    <property type="term" value="C:cell outer membrane"/>
    <property type="evidence" value="ECO:0007669"/>
    <property type="project" value="UniProtKB-SubCell"/>
</dbReference>
<dbReference type="SUPFAM" id="SSF56935">
    <property type="entry name" value="Porins"/>
    <property type="match status" value="1"/>
</dbReference>
<keyword evidence="5" id="KW-0675">Receptor</keyword>
<reference evidence="5 6" key="1">
    <citation type="submission" date="2018-06" db="EMBL/GenBank/DDBJ databases">
        <title>Genomic Encyclopedia of Archaeal and Bacterial Type Strains, Phase II (KMG-II): from individual species to whole genera.</title>
        <authorList>
            <person name="Goeker M."/>
        </authorList>
    </citation>
    <scope>NUCLEOTIDE SEQUENCE [LARGE SCALE GENOMIC DNA]</scope>
    <source>
        <strain evidence="5 6">DSM 12408</strain>
    </source>
</reference>
<evidence type="ECO:0000256" key="2">
    <source>
        <dbReference type="ARBA" id="ARBA00023136"/>
    </source>
</evidence>
<dbReference type="OrthoDB" id="1453181at2"/>
<gene>
    <name evidence="5" type="ORF">LX77_01237</name>
</gene>
<feature type="chain" id="PRO_5030025488" evidence="4">
    <location>
        <begin position="21"/>
        <end position="920"/>
    </location>
</feature>
<comment type="caution">
    <text evidence="5">The sequence shown here is derived from an EMBL/GenBank/DDBJ whole genome shotgun (WGS) entry which is preliminary data.</text>
</comment>
<evidence type="ECO:0000256" key="4">
    <source>
        <dbReference type="SAM" id="SignalP"/>
    </source>
</evidence>
<comment type="subcellular location">
    <subcellularLocation>
        <location evidence="1">Cell outer membrane</location>
    </subcellularLocation>
</comment>
<protein>
    <submittedName>
        <fullName evidence="5">TonB-dependent receptor-like protein</fullName>
    </submittedName>
</protein>
<dbReference type="InterPro" id="IPR008969">
    <property type="entry name" value="CarboxyPept-like_regulatory"/>
</dbReference>
<dbReference type="InterPro" id="IPR036942">
    <property type="entry name" value="Beta-barrel_TonB_sf"/>
</dbReference>
<keyword evidence="6" id="KW-1185">Reference proteome</keyword>
<proteinExistence type="predicted"/>
<sequence length="920" mass="102684">MTKSFTILLFGIFTVITASARQTVVKGSVIDGTTMVPIPNVTVTIEETLQTAQTDAEGKFSFTSNVPLGEHILKIEKSGYVTKRFPIIINEGQTLDISDMMLDINVADSVDLYTITLSDDELNDETSGGADNISGLLQSSQDIFQRTAAFEFSSSFFSIRGLSSENGTVLINGIEMNKFYSGRPQWSNWGGMNDVVRNQELASNLAPSQYTFGGALGSSNINTRASTFKKGGRITYSSSDRSYTNRVIASYATGLMKGGWAVSAAVGKRWGEEGFQDATFYDSNSLFASVKKKINDHQSINLTAIYAPNRRGKSSPNTQEIYDLKGITYNEYWGYQDGEKRNSRVKEVNEPIFIMNHDWDLNKKTTLNTNVAYQFGKTGNSRLDYPGGANPSAAYYQRLPSYALADANGPDYAAAYQLEQQFLKDGQIDWNRIYDANITNNSAGENAAYVLYEDRNDDSQITANTIFTYDMTNNITLNGSINYSHLTSENFAEVIDLLGSNGALNVDAFDTVQYDLKNPNRIVGEGERFRYNYNVYANLLSSFAQAQFKYKKLDFFAALSVTNTTYQREGLYQHEAYADNSYGKGERLSFTGLGGKGGFTYKITGKHVLDFNAVYLTKAPSLRNTYSNSRENQSVVKNITEEKIQSADASYIFRSSIVKAKLTGYYAKIEDANEISFYYADGLSSFEISENQTSAFVQEILQGVDKKHFGAELGLEAQLTPTIKLKGAASVGQFTYANNPDLYLTSSSFTNPNGIDYGPANLKNYKLANGPQTAYSAGFEYRDPEYWWFGATANFFDNTYVDVSPLIRTRNFYSDADGLPFNDYDPEIARQLLKQEKFDKYMIVNLVGGKSWKIDNYFVGFFASVSNILDVIHKTGGFEQGRNANYRALKEDSSNDIPVFGAKYWYGRGTTYFLNVYVRF</sequence>
<dbReference type="SUPFAM" id="SSF49464">
    <property type="entry name" value="Carboxypeptidase regulatory domain-like"/>
    <property type="match status" value="1"/>
</dbReference>
<dbReference type="Proteomes" id="UP000248987">
    <property type="component" value="Unassembled WGS sequence"/>
</dbReference>
<keyword evidence="2" id="KW-0472">Membrane</keyword>
<keyword evidence="4" id="KW-0732">Signal</keyword>
<dbReference type="Gene3D" id="2.40.170.20">
    <property type="entry name" value="TonB-dependent receptor, beta-barrel domain"/>
    <property type="match status" value="1"/>
</dbReference>
<organism evidence="5 6">
    <name type="scientific">Gelidibacter algens</name>
    <dbReference type="NCBI Taxonomy" id="49280"/>
    <lineage>
        <taxon>Bacteria</taxon>
        <taxon>Pseudomonadati</taxon>
        <taxon>Bacteroidota</taxon>
        <taxon>Flavobacteriia</taxon>
        <taxon>Flavobacteriales</taxon>
        <taxon>Flavobacteriaceae</taxon>
        <taxon>Gelidibacter</taxon>
    </lineage>
</organism>
<keyword evidence="3" id="KW-0998">Cell outer membrane</keyword>
<dbReference type="Pfam" id="PF13715">
    <property type="entry name" value="CarbopepD_reg_2"/>
    <property type="match status" value="1"/>
</dbReference>
<name>A0A1A7R1C5_9FLAO</name>
<evidence type="ECO:0000313" key="6">
    <source>
        <dbReference type="Proteomes" id="UP000248987"/>
    </source>
</evidence>
<dbReference type="EMBL" id="QLLQ01000003">
    <property type="protein sequence ID" value="RAJ25821.1"/>
    <property type="molecule type" value="Genomic_DNA"/>
</dbReference>
<dbReference type="STRING" id="49280.A9996_10590"/>
<evidence type="ECO:0000256" key="3">
    <source>
        <dbReference type="ARBA" id="ARBA00023237"/>
    </source>
</evidence>
<accession>A0A1A7R1C5</accession>
<evidence type="ECO:0000313" key="5">
    <source>
        <dbReference type="EMBL" id="RAJ25821.1"/>
    </source>
</evidence>
<evidence type="ECO:0000256" key="1">
    <source>
        <dbReference type="ARBA" id="ARBA00004442"/>
    </source>
</evidence>
<feature type="signal peptide" evidence="4">
    <location>
        <begin position="1"/>
        <end position="20"/>
    </location>
</feature>
<dbReference type="AlphaFoldDB" id="A0A1A7R1C5"/>
<dbReference type="Gene3D" id="2.60.40.1120">
    <property type="entry name" value="Carboxypeptidase-like, regulatory domain"/>
    <property type="match status" value="1"/>
</dbReference>